<gene>
    <name evidence="3" type="ORF">FDA94_38720</name>
</gene>
<dbReference type="InterPro" id="IPR037460">
    <property type="entry name" value="SEST-like"/>
</dbReference>
<dbReference type="Gene3D" id="3.40.50.1110">
    <property type="entry name" value="SGNH hydrolase"/>
    <property type="match status" value="1"/>
</dbReference>
<dbReference type="PANTHER" id="PTHR37981:SF1">
    <property type="entry name" value="SGNH HYDROLASE-TYPE ESTERASE DOMAIN-CONTAINING PROTEIN"/>
    <property type="match status" value="1"/>
</dbReference>
<proteinExistence type="predicted"/>
<keyword evidence="1" id="KW-1015">Disulfide bond</keyword>
<feature type="disulfide bond" evidence="1">
    <location>
        <begin position="649"/>
        <end position="687"/>
    </location>
</feature>
<dbReference type="Proteomes" id="UP000308705">
    <property type="component" value="Unassembled WGS sequence"/>
</dbReference>
<sequence>LAPAAASGRVANPRLALALRPAGAAATTAVTGTVDQGYTCAVPRNDPQVQVYQPHWRQVEWAVDQLVFKNRLAVWRPNGWKGSGLAGWNPQAEFPVPDLQGGGRVPVSIMFGILAQESNLWQAQRSVLEGETGNPLVGNYYGVNIYDSDPSNDWAVDFAKADCGYGISQQTDNMRKNSGGWNADKQKRVAIDYVTNIAAGMATLAGKWNQIWADTDGLGKVNDGDPSKIENWYLAVWAYNSGWHPKADAWGRDGNGQPNNGAWGVGWLNNPANPSYRQDRRPFLHDNSYADAGHPQDWPYQEKVLGWAAWPIAKTYVDPATNRPVTEGGYNYAWWTTDGYRASIVPTVSNTTYVDVNAFCATASNECQPPSSGSGRGTCLRSDSKCWWHVPKAWKDCSSACGNEASLRYDSTWAGTERVEPTDQWTPCRTPGLPPVTGDTAKVLIVDDVTVPAVRGGCDNSGWTNSGTLSFEFAQDSAGRVPARADFQQLGNGFGGHEWFAYTRTSARNGDVMRVTGTWKPNEDVNAWARVLVHIPKRRAETQQAPYTVGLGNGRQETRYLNQSREQNGWYNLGVFPFAGRPQVSLTNVNLEGDGSAAISWDAVAFQVLKKRPKHFVVAMGDSITSGEGVGNYLPETDFEYRTPRWNACRRSKDAWIRQSVLPGETQTVGELADSFDPRLDFAFVACSGATTRDMTVPQYQYMTQPISAWSDYRGRAEGRFREAAQLESGFLNENTTLVALTVGANDTDWDGVIADCHIFTCGDVPTYESDLRAEILATLNTRVEAGDPANVAHLLQEIEDETDNKSTSRGKKAKIVLMGYPDVSGSNSSCTTFDPQAQGVLRRAGEYFVTEAKNTVRVLRDAGNEVSFADSLPAFRGHGVCDADRWVNPVMFTKTGPGDFGDLWDGCIADGVRCASRSSMHPTKRGATGFAAVLDAHLRGSEVNYTGW</sequence>
<feature type="non-terminal residue" evidence="3">
    <location>
        <position position="1"/>
    </location>
</feature>
<organism evidence="3 4">
    <name type="scientific">Herbidospora galbida</name>
    <dbReference type="NCBI Taxonomy" id="2575442"/>
    <lineage>
        <taxon>Bacteria</taxon>
        <taxon>Bacillati</taxon>
        <taxon>Actinomycetota</taxon>
        <taxon>Actinomycetes</taxon>
        <taxon>Streptosporangiales</taxon>
        <taxon>Streptosporangiaceae</taxon>
        <taxon>Herbidospora</taxon>
    </lineage>
</organism>
<dbReference type="InterPro" id="IPR023346">
    <property type="entry name" value="Lysozyme-like_dom_sf"/>
</dbReference>
<dbReference type="OrthoDB" id="5503950at2"/>
<dbReference type="RefSeq" id="WP_137251987.1">
    <property type="nucleotide sequence ID" value="NZ_SZQA01000095.1"/>
</dbReference>
<keyword evidence="4" id="KW-1185">Reference proteome</keyword>
<feature type="disulfide bond" evidence="1">
    <location>
        <begin position="831"/>
        <end position="882"/>
    </location>
</feature>
<protein>
    <recommendedName>
        <fullName evidence="2">Golvesin/Xly CBD-like domain-containing protein</fullName>
    </recommendedName>
</protein>
<dbReference type="InterPro" id="IPR036514">
    <property type="entry name" value="SGNH_hydro_sf"/>
</dbReference>
<evidence type="ECO:0000313" key="3">
    <source>
        <dbReference type="EMBL" id="TKK75885.1"/>
    </source>
</evidence>
<accession>A0A4U3LJK6</accession>
<dbReference type="AlphaFoldDB" id="A0A4U3LJK6"/>
<comment type="caution">
    <text evidence="3">The sequence shown here is derived from an EMBL/GenBank/DDBJ whole genome shotgun (WGS) entry which is preliminary data.</text>
</comment>
<dbReference type="SUPFAM" id="SSF53955">
    <property type="entry name" value="Lysozyme-like"/>
    <property type="match status" value="1"/>
</dbReference>
<dbReference type="InterPro" id="IPR033803">
    <property type="entry name" value="CBD-like_Golvesin-Xly"/>
</dbReference>
<dbReference type="Pfam" id="PF25275">
    <property type="entry name" value="Golvesin_C"/>
    <property type="match status" value="1"/>
</dbReference>
<evidence type="ECO:0000313" key="4">
    <source>
        <dbReference type="Proteomes" id="UP000308705"/>
    </source>
</evidence>
<evidence type="ECO:0000256" key="1">
    <source>
        <dbReference type="PIRSR" id="PIRSR637460-2"/>
    </source>
</evidence>
<reference evidence="3 4" key="1">
    <citation type="submission" date="2019-04" db="EMBL/GenBank/DDBJ databases">
        <title>Herbidospora sp. NEAU-GS14.nov., a novel actinomycete isolated from soil.</title>
        <authorList>
            <person name="Han L."/>
        </authorList>
    </citation>
    <scope>NUCLEOTIDE SEQUENCE [LARGE SCALE GENOMIC DNA]</scope>
    <source>
        <strain evidence="3 4">NEAU-GS14</strain>
    </source>
</reference>
<dbReference type="GO" id="GO:0016788">
    <property type="term" value="F:hydrolase activity, acting on ester bonds"/>
    <property type="evidence" value="ECO:0007669"/>
    <property type="project" value="InterPro"/>
</dbReference>
<feature type="domain" description="Golvesin/Xly CBD-like" evidence="2">
    <location>
        <begin position="514"/>
        <end position="606"/>
    </location>
</feature>
<dbReference type="PANTHER" id="PTHR37981">
    <property type="entry name" value="LIPASE 2"/>
    <property type="match status" value="1"/>
</dbReference>
<name>A0A4U3LJK6_9ACTN</name>
<dbReference type="EMBL" id="SZQA01000095">
    <property type="protein sequence ID" value="TKK75885.1"/>
    <property type="molecule type" value="Genomic_DNA"/>
</dbReference>
<dbReference type="SUPFAM" id="SSF52266">
    <property type="entry name" value="SGNH hydrolase"/>
    <property type="match status" value="1"/>
</dbReference>
<dbReference type="GO" id="GO:0006629">
    <property type="term" value="P:lipid metabolic process"/>
    <property type="evidence" value="ECO:0007669"/>
    <property type="project" value="TreeGrafter"/>
</dbReference>
<evidence type="ECO:0000259" key="2">
    <source>
        <dbReference type="Pfam" id="PF25275"/>
    </source>
</evidence>